<organism evidence="2 3">
    <name type="scientific">Meganyctiphanes norvegica</name>
    <name type="common">Northern krill</name>
    <name type="synonym">Thysanopoda norvegica</name>
    <dbReference type="NCBI Taxonomy" id="48144"/>
    <lineage>
        <taxon>Eukaryota</taxon>
        <taxon>Metazoa</taxon>
        <taxon>Ecdysozoa</taxon>
        <taxon>Arthropoda</taxon>
        <taxon>Crustacea</taxon>
        <taxon>Multicrustacea</taxon>
        <taxon>Malacostraca</taxon>
        <taxon>Eumalacostraca</taxon>
        <taxon>Eucarida</taxon>
        <taxon>Euphausiacea</taxon>
        <taxon>Euphausiidae</taxon>
        <taxon>Meganyctiphanes</taxon>
    </lineage>
</organism>
<gene>
    <name evidence="2" type="ORF">MNOR_LOCUS36585</name>
</gene>
<dbReference type="Proteomes" id="UP001497623">
    <property type="component" value="Unassembled WGS sequence"/>
</dbReference>
<feature type="transmembrane region" description="Helical" evidence="1">
    <location>
        <begin position="450"/>
        <end position="470"/>
    </location>
</feature>
<dbReference type="AlphaFoldDB" id="A0AAV2SHW9"/>
<evidence type="ECO:0000256" key="1">
    <source>
        <dbReference type="SAM" id="Phobius"/>
    </source>
</evidence>
<dbReference type="EMBL" id="CAXKWB010067730">
    <property type="protein sequence ID" value="CAL4191351.1"/>
    <property type="molecule type" value="Genomic_DNA"/>
</dbReference>
<reference evidence="2 3" key="1">
    <citation type="submission" date="2024-05" db="EMBL/GenBank/DDBJ databases">
        <authorList>
            <person name="Wallberg A."/>
        </authorList>
    </citation>
    <scope>NUCLEOTIDE SEQUENCE [LARGE SCALE GENOMIC DNA]</scope>
</reference>
<keyword evidence="1" id="KW-0812">Transmembrane</keyword>
<evidence type="ECO:0000313" key="2">
    <source>
        <dbReference type="EMBL" id="CAL4191351.1"/>
    </source>
</evidence>
<keyword evidence="1" id="KW-1133">Transmembrane helix</keyword>
<sequence>NTFPKIMVWAHCVPQAPKILEEELCLEGKRLCCKLKKNPQLAKHPENNDVNIGEKVLGEETEKINCKCQDSEVDCTQQVDVSQSFLLEMIPSCSHPHVLCCNIQDDPSRENKTLNEVHEKNVIDMHDDNHVLGPSEQVKNIELNEKTLDLDVIIKYPSLEEESILTDFSLETLHHPEDEINVQSELSMETNLITEEIIADLPKPPIKNSDKSKNYFGKDSVNVVSNTNKFNSDKDIENLYDVYNNNVGNDSSFNDINSRKKTSDKNNKVRNDLLSNYEPLETNNKEHYNLTVHIKKQSSDHCSGDDCIQNEKEENNSLFIIPGINGTTEDISDQTNLSFRNEINLYDLMDELDMFNFTLPMSEQVQNEQVEKNKSLFVISDINKTVEETAGKTNFSFMDDFNLNDMMDDLNVFNFTLTEPEQESSNSAPGALFTSASINNSKSKQIKDQLFYFTYLAVLLYVVSFFIGYLMPIFSVPGLGILQFIAYIFPSIIESKILDIMSPVLRSIYRLFGIL</sequence>
<name>A0AAV2SHW9_MEGNR</name>
<comment type="caution">
    <text evidence="2">The sequence shown here is derived from an EMBL/GenBank/DDBJ whole genome shotgun (WGS) entry which is preliminary data.</text>
</comment>
<feature type="non-terminal residue" evidence="2">
    <location>
        <position position="1"/>
    </location>
</feature>
<evidence type="ECO:0000313" key="3">
    <source>
        <dbReference type="Proteomes" id="UP001497623"/>
    </source>
</evidence>
<proteinExistence type="predicted"/>
<accession>A0AAV2SHW9</accession>
<keyword evidence="1" id="KW-0472">Membrane</keyword>
<keyword evidence="3" id="KW-1185">Reference proteome</keyword>
<protein>
    <submittedName>
        <fullName evidence="2">Uncharacterized protein</fullName>
    </submittedName>
</protein>